<dbReference type="FunFam" id="3.30.160.60:FF:002343">
    <property type="entry name" value="Zinc finger protein 33A"/>
    <property type="match status" value="1"/>
</dbReference>
<dbReference type="SMART" id="SM00355">
    <property type="entry name" value="ZnF_C2H2"/>
    <property type="match status" value="4"/>
</dbReference>
<dbReference type="STRING" id="694573.A0A194V484"/>
<dbReference type="PANTHER" id="PTHR14003">
    <property type="entry name" value="TRANSCRIPTIONAL REPRESSOR PROTEIN YY"/>
    <property type="match status" value="1"/>
</dbReference>
<feature type="compositionally biased region" description="Low complexity" evidence="6">
    <location>
        <begin position="138"/>
        <end position="152"/>
    </location>
</feature>
<dbReference type="PROSITE" id="PS50157">
    <property type="entry name" value="ZINC_FINGER_C2H2_2"/>
    <property type="match status" value="4"/>
</dbReference>
<dbReference type="OrthoDB" id="3437960at2759"/>
<dbReference type="Gene3D" id="3.30.160.60">
    <property type="entry name" value="Classic Zinc Finger"/>
    <property type="match status" value="4"/>
</dbReference>
<feature type="region of interest" description="Disordered" evidence="6">
    <location>
        <begin position="125"/>
        <end position="166"/>
    </location>
</feature>
<feature type="domain" description="C2H2-type" evidence="7">
    <location>
        <begin position="106"/>
        <end position="131"/>
    </location>
</feature>
<evidence type="ECO:0000256" key="2">
    <source>
        <dbReference type="ARBA" id="ARBA00022737"/>
    </source>
</evidence>
<evidence type="ECO:0000313" key="9">
    <source>
        <dbReference type="Proteomes" id="UP000078576"/>
    </source>
</evidence>
<dbReference type="Proteomes" id="UP000078576">
    <property type="component" value="Unassembled WGS sequence"/>
</dbReference>
<dbReference type="SUPFAM" id="SSF57667">
    <property type="entry name" value="beta-beta-alpha zinc fingers"/>
    <property type="match status" value="2"/>
</dbReference>
<feature type="domain" description="C2H2-type" evidence="7">
    <location>
        <begin position="46"/>
        <end position="75"/>
    </location>
</feature>
<evidence type="ECO:0000313" key="8">
    <source>
        <dbReference type="EMBL" id="KUI58656.1"/>
    </source>
</evidence>
<dbReference type="PANTHER" id="PTHR14003:SF22">
    <property type="entry name" value="FINGER DOMAIN PROTEIN, PUTATIVE (AFU_ORTHOLOGUE AFUA_4G11480)-RELATED"/>
    <property type="match status" value="1"/>
</dbReference>
<dbReference type="GO" id="GO:0005667">
    <property type="term" value="C:transcription regulator complex"/>
    <property type="evidence" value="ECO:0007669"/>
    <property type="project" value="TreeGrafter"/>
</dbReference>
<feature type="region of interest" description="Disordered" evidence="6">
    <location>
        <begin position="249"/>
        <end position="276"/>
    </location>
</feature>
<feature type="domain" description="C2H2-type" evidence="7">
    <location>
        <begin position="16"/>
        <end position="45"/>
    </location>
</feature>
<keyword evidence="2" id="KW-0677">Repeat</keyword>
<evidence type="ECO:0000256" key="5">
    <source>
        <dbReference type="PROSITE-ProRule" id="PRU00042"/>
    </source>
</evidence>
<dbReference type="InterPro" id="IPR036236">
    <property type="entry name" value="Znf_C2H2_sf"/>
</dbReference>
<keyword evidence="3 5" id="KW-0863">Zinc-finger</keyword>
<keyword evidence="1" id="KW-0479">Metal-binding</keyword>
<reference evidence="9" key="1">
    <citation type="submission" date="2014-12" db="EMBL/GenBank/DDBJ databases">
        <title>Genome Sequence of Valsa Canker Pathogens Uncovers a Specific Adaption of Colonization on Woody Bark.</title>
        <authorList>
            <person name="Yin Z."/>
            <person name="Liu H."/>
            <person name="Gao X."/>
            <person name="Li Z."/>
            <person name="Song N."/>
            <person name="Ke X."/>
            <person name="Dai Q."/>
            <person name="Wu Y."/>
            <person name="Sun Y."/>
            <person name="Xu J.-R."/>
            <person name="Kang Z.K."/>
            <person name="Wang L."/>
            <person name="Huang L."/>
        </authorList>
    </citation>
    <scope>NUCLEOTIDE SEQUENCE [LARGE SCALE GENOMIC DNA]</scope>
    <source>
        <strain evidence="9">SXYL134</strain>
    </source>
</reference>
<dbReference type="Pfam" id="PF00096">
    <property type="entry name" value="zf-C2H2"/>
    <property type="match status" value="3"/>
</dbReference>
<accession>A0A194V484</accession>
<evidence type="ECO:0000256" key="4">
    <source>
        <dbReference type="ARBA" id="ARBA00022833"/>
    </source>
</evidence>
<evidence type="ECO:0000256" key="3">
    <source>
        <dbReference type="ARBA" id="ARBA00022771"/>
    </source>
</evidence>
<sequence>MELIEVMDTEQAPRPFQCGWESCDKSFNRKSDLQRHYRIHTNERPYACNQPGCGKAFIQRSALTVHIRTHTGEKPHACQYTGCGKRFSDSSSLARHRRIHSGKRPYMCGHEGCIKTFCRKTTMVKHQRRSHQPGALVDDGTSDSGGDDTPSTPRAPNAIWGQQPHGQMMMQGGMGMQRPLPGQYMPQDPYNRHSLSSNGPDYHGGVHAEHAMMRRMSSAHMPQPFYIETGNPGVATMNANHFTHVPRQHSNAFSEPGLTGSLNSSPSDFSSSSARSPIGDDGFAAYTMQSAQAATHALHSAGHQHTSMGQFQQPGTTQAMMPNQSLMAIPIQHQHQQHSQSPAPPGVFHQLPSSVPDGSQAMYASGLPAYNDPINAGQVPAFGWGMPEVKFEDPSGMGLNMPSDRIAQLG</sequence>
<name>A0A194V484_CYTMA</name>
<dbReference type="InterPro" id="IPR013087">
    <property type="entry name" value="Znf_C2H2_type"/>
</dbReference>
<dbReference type="PROSITE" id="PS00028">
    <property type="entry name" value="ZINC_FINGER_C2H2_1"/>
    <property type="match status" value="4"/>
</dbReference>
<feature type="compositionally biased region" description="Low complexity" evidence="6">
    <location>
        <begin position="261"/>
        <end position="276"/>
    </location>
</feature>
<dbReference type="EMBL" id="KN714716">
    <property type="protein sequence ID" value="KUI58656.1"/>
    <property type="molecule type" value="Genomic_DNA"/>
</dbReference>
<gene>
    <name evidence="8" type="ORF">VP1G_05916</name>
</gene>
<keyword evidence="9" id="KW-1185">Reference proteome</keyword>
<dbReference type="GO" id="GO:0000981">
    <property type="term" value="F:DNA-binding transcription factor activity, RNA polymerase II-specific"/>
    <property type="evidence" value="ECO:0007669"/>
    <property type="project" value="UniProtKB-ARBA"/>
</dbReference>
<evidence type="ECO:0000256" key="6">
    <source>
        <dbReference type="SAM" id="MobiDB-lite"/>
    </source>
</evidence>
<dbReference type="GO" id="GO:0000978">
    <property type="term" value="F:RNA polymerase II cis-regulatory region sequence-specific DNA binding"/>
    <property type="evidence" value="ECO:0007669"/>
    <property type="project" value="TreeGrafter"/>
</dbReference>
<organism evidence="8 9">
    <name type="scientific">Cytospora mali</name>
    <name type="common">Apple Valsa canker fungus</name>
    <name type="synonym">Valsa mali</name>
    <dbReference type="NCBI Taxonomy" id="578113"/>
    <lineage>
        <taxon>Eukaryota</taxon>
        <taxon>Fungi</taxon>
        <taxon>Dikarya</taxon>
        <taxon>Ascomycota</taxon>
        <taxon>Pezizomycotina</taxon>
        <taxon>Sordariomycetes</taxon>
        <taxon>Sordariomycetidae</taxon>
        <taxon>Diaporthales</taxon>
        <taxon>Cytosporaceae</taxon>
        <taxon>Cytospora</taxon>
    </lineage>
</organism>
<protein>
    <recommendedName>
        <fullName evidence="7">C2H2-type domain-containing protein</fullName>
    </recommendedName>
</protein>
<dbReference type="GO" id="GO:0008270">
    <property type="term" value="F:zinc ion binding"/>
    <property type="evidence" value="ECO:0007669"/>
    <property type="project" value="UniProtKB-KW"/>
</dbReference>
<dbReference type="FunFam" id="3.30.160.60:FF:000125">
    <property type="entry name" value="Putative zinc finger protein 143"/>
    <property type="match status" value="2"/>
</dbReference>
<keyword evidence="4" id="KW-0862">Zinc</keyword>
<feature type="domain" description="C2H2-type" evidence="7">
    <location>
        <begin position="76"/>
        <end position="105"/>
    </location>
</feature>
<evidence type="ECO:0000259" key="7">
    <source>
        <dbReference type="PROSITE" id="PS50157"/>
    </source>
</evidence>
<evidence type="ECO:0000256" key="1">
    <source>
        <dbReference type="ARBA" id="ARBA00022723"/>
    </source>
</evidence>
<dbReference type="AlphaFoldDB" id="A0A194V484"/>
<dbReference type="GO" id="GO:0000785">
    <property type="term" value="C:chromatin"/>
    <property type="evidence" value="ECO:0007669"/>
    <property type="project" value="TreeGrafter"/>
</dbReference>
<proteinExistence type="predicted"/>